<dbReference type="PANTHER" id="PTHR30337:SF7">
    <property type="entry name" value="PHOSPHOESTERASE"/>
    <property type="match status" value="1"/>
</dbReference>
<dbReference type="Gene3D" id="3.60.21.10">
    <property type="match status" value="1"/>
</dbReference>
<reference evidence="3" key="2">
    <citation type="submission" date="2021-04" db="EMBL/GenBank/DDBJ databases">
        <authorList>
            <person name="Gilroy R."/>
        </authorList>
    </citation>
    <scope>NUCLEOTIDE SEQUENCE</scope>
    <source>
        <strain evidence="3">ChiGjej6B6-1540</strain>
    </source>
</reference>
<dbReference type="InterPro" id="IPR041796">
    <property type="entry name" value="Mre11_N"/>
</dbReference>
<name>A0A9D1UNV7_9FIRM</name>
<proteinExistence type="predicted"/>
<gene>
    <name evidence="3" type="ORF">H9868_09425</name>
</gene>
<feature type="domain" description="Calcineurin-like phosphoesterase" evidence="2">
    <location>
        <begin position="2"/>
        <end position="189"/>
    </location>
</feature>
<dbReference type="InterPro" id="IPR050535">
    <property type="entry name" value="DNA_Repair-Maintenance_Comp"/>
</dbReference>
<sequence length="363" mass="40411">MLKVLHGADFHLDAPFRALPPHKAAQRRAEQRELLGRMAETVRHEGVDLVLLAGDLLDSDQIYGETAQILAQSLEHMKVPVLIAPGNHDFWSARSPYARISWPENVYIFHTAHIEGVKLEKLGCTVYGAAFTASSRTDRVLEGFHAQGEGLQLMVLHGSTVPTDTYGPISAAEIAASGLDYLALGHIHAATQINQEGNTFWAYPGCPEGRGFDETGEKGVYLLEVDKGQANGRFYPLCRRRYVEKTVDLDGRSAEEALRSVLPEGETPDCCRITLTGERGDESPDEKALEALAQPFYYSVTVRDRTRLRRALWDRADEDTLTGLFLQAMARRRDSARTEEEKAVVEEAVRFGLAALEHREDPR</sequence>
<comment type="caution">
    <text evidence="3">The sequence shown here is derived from an EMBL/GenBank/DDBJ whole genome shotgun (WGS) entry which is preliminary data.</text>
</comment>
<dbReference type="InterPro" id="IPR004843">
    <property type="entry name" value="Calcineurin-like_PHP"/>
</dbReference>
<evidence type="ECO:0000313" key="4">
    <source>
        <dbReference type="Proteomes" id="UP000824192"/>
    </source>
</evidence>
<dbReference type="GO" id="GO:0004527">
    <property type="term" value="F:exonuclease activity"/>
    <property type="evidence" value="ECO:0007669"/>
    <property type="project" value="UniProtKB-KW"/>
</dbReference>
<dbReference type="InterPro" id="IPR029052">
    <property type="entry name" value="Metallo-depent_PP-like"/>
</dbReference>
<dbReference type="Pfam" id="PF00149">
    <property type="entry name" value="Metallophos"/>
    <property type="match status" value="1"/>
</dbReference>
<protein>
    <submittedName>
        <fullName evidence="3">DNA repair exonuclease</fullName>
    </submittedName>
</protein>
<keyword evidence="3" id="KW-0540">Nuclease</keyword>
<evidence type="ECO:0000259" key="2">
    <source>
        <dbReference type="Pfam" id="PF00149"/>
    </source>
</evidence>
<dbReference type="Proteomes" id="UP000824192">
    <property type="component" value="Unassembled WGS sequence"/>
</dbReference>
<dbReference type="CDD" id="cd00840">
    <property type="entry name" value="MPP_Mre11_N"/>
    <property type="match status" value="1"/>
</dbReference>
<accession>A0A9D1UNV7</accession>
<dbReference type="PANTHER" id="PTHR30337">
    <property type="entry name" value="COMPONENT OF ATP-DEPENDENT DSDNA EXONUCLEASE"/>
    <property type="match status" value="1"/>
</dbReference>
<keyword evidence="3" id="KW-0269">Exonuclease</keyword>
<dbReference type="SUPFAM" id="SSF56300">
    <property type="entry name" value="Metallo-dependent phosphatases"/>
    <property type="match status" value="1"/>
</dbReference>
<dbReference type="AlphaFoldDB" id="A0A9D1UNV7"/>
<organism evidence="3 4">
    <name type="scientific">Candidatus Flavonifractor merdipullorum</name>
    <dbReference type="NCBI Taxonomy" id="2838590"/>
    <lineage>
        <taxon>Bacteria</taxon>
        <taxon>Bacillati</taxon>
        <taxon>Bacillota</taxon>
        <taxon>Clostridia</taxon>
        <taxon>Eubacteriales</taxon>
        <taxon>Oscillospiraceae</taxon>
        <taxon>Flavonifractor</taxon>
    </lineage>
</organism>
<keyword evidence="1" id="KW-0378">Hydrolase</keyword>
<evidence type="ECO:0000313" key="3">
    <source>
        <dbReference type="EMBL" id="HIW94739.1"/>
    </source>
</evidence>
<reference evidence="3" key="1">
    <citation type="journal article" date="2021" name="PeerJ">
        <title>Extensive microbial diversity within the chicken gut microbiome revealed by metagenomics and culture.</title>
        <authorList>
            <person name="Gilroy R."/>
            <person name="Ravi A."/>
            <person name="Getino M."/>
            <person name="Pursley I."/>
            <person name="Horton D.L."/>
            <person name="Alikhan N.F."/>
            <person name="Baker D."/>
            <person name="Gharbi K."/>
            <person name="Hall N."/>
            <person name="Watson M."/>
            <person name="Adriaenssens E.M."/>
            <person name="Foster-Nyarko E."/>
            <person name="Jarju S."/>
            <person name="Secka A."/>
            <person name="Antonio M."/>
            <person name="Oren A."/>
            <person name="Chaudhuri R.R."/>
            <person name="La Ragione R."/>
            <person name="Hildebrand F."/>
            <person name="Pallen M.J."/>
        </authorList>
    </citation>
    <scope>NUCLEOTIDE SEQUENCE</scope>
    <source>
        <strain evidence="3">ChiGjej6B6-1540</strain>
    </source>
</reference>
<evidence type="ECO:0000256" key="1">
    <source>
        <dbReference type="ARBA" id="ARBA00022801"/>
    </source>
</evidence>
<dbReference type="EMBL" id="DXGA01000206">
    <property type="protein sequence ID" value="HIW94739.1"/>
    <property type="molecule type" value="Genomic_DNA"/>
</dbReference>